<evidence type="ECO:0000313" key="1">
    <source>
        <dbReference type="EMBL" id="KTB33614.1"/>
    </source>
</evidence>
<dbReference type="Proteomes" id="UP000054988">
    <property type="component" value="Unassembled WGS sequence"/>
</dbReference>
<organism evidence="1 2">
    <name type="scientific">Moniliophthora roreri</name>
    <name type="common">Frosty pod rot fungus</name>
    <name type="synonym">Monilia roreri</name>
    <dbReference type="NCBI Taxonomy" id="221103"/>
    <lineage>
        <taxon>Eukaryota</taxon>
        <taxon>Fungi</taxon>
        <taxon>Dikarya</taxon>
        <taxon>Basidiomycota</taxon>
        <taxon>Agaricomycotina</taxon>
        <taxon>Agaricomycetes</taxon>
        <taxon>Agaricomycetidae</taxon>
        <taxon>Agaricales</taxon>
        <taxon>Marasmiineae</taxon>
        <taxon>Marasmiaceae</taxon>
        <taxon>Moniliophthora</taxon>
    </lineage>
</organism>
<proteinExistence type="predicted"/>
<gene>
    <name evidence="1" type="ORF">WG66_13809</name>
</gene>
<name>A0A0W0FBD1_MONRR</name>
<dbReference type="AlphaFoldDB" id="A0A0W0FBD1"/>
<sequence length="18" mass="2197">MFSRWNILLMVTTTTLIR</sequence>
<reference evidence="1 2" key="1">
    <citation type="submission" date="2015-12" db="EMBL/GenBank/DDBJ databases">
        <title>Draft genome sequence of Moniliophthora roreri, the causal agent of frosty pod rot of cacao.</title>
        <authorList>
            <person name="Aime M.C."/>
            <person name="Diaz-Valderrama J.R."/>
            <person name="Kijpornyongpan T."/>
            <person name="Phillips-Mora W."/>
        </authorList>
    </citation>
    <scope>NUCLEOTIDE SEQUENCE [LARGE SCALE GENOMIC DNA]</scope>
    <source>
        <strain evidence="1 2">MCA 2952</strain>
    </source>
</reference>
<comment type="caution">
    <text evidence="1">The sequence shown here is derived from an EMBL/GenBank/DDBJ whole genome shotgun (WGS) entry which is preliminary data.</text>
</comment>
<protein>
    <submittedName>
        <fullName evidence="1">Uncharacterized protein</fullName>
    </submittedName>
</protein>
<evidence type="ECO:0000313" key="2">
    <source>
        <dbReference type="Proteomes" id="UP000054988"/>
    </source>
</evidence>
<accession>A0A0W0FBD1</accession>
<dbReference type="EMBL" id="LATX01002157">
    <property type="protein sequence ID" value="KTB33614.1"/>
    <property type="molecule type" value="Genomic_DNA"/>
</dbReference>